<feature type="transmembrane region" description="Helical" evidence="1">
    <location>
        <begin position="169"/>
        <end position="188"/>
    </location>
</feature>
<dbReference type="Proteomes" id="UP001163731">
    <property type="component" value="Unassembled WGS sequence"/>
</dbReference>
<dbReference type="RefSeq" id="WP_264751480.1">
    <property type="nucleotide sequence ID" value="NZ_JAPDHW010000017.1"/>
</dbReference>
<sequence length="189" mass="21811">MNWKTIFNPFLRFDDKTLLFAGLTSVTVVFIIAYFFGYQTDSLFHFRFISPEDALWKIILETSAIYALNIAVFYIFGKIINKRTRLIDIINPIFISQITVIFLLFLSEIPLIKNAHIQIIDSVGKQSYEIDPITLLIITINSFISLAISAYGFAILYNGFKTATNLKNWRHIVIFVILLITMMLTLQLI</sequence>
<name>A0ABT3I2Q4_9FLAO</name>
<keyword evidence="1" id="KW-0472">Membrane</keyword>
<comment type="caution">
    <text evidence="2">The sequence shown here is derived from an EMBL/GenBank/DDBJ whole genome shotgun (WGS) entry which is preliminary data.</text>
</comment>
<gene>
    <name evidence="2" type="ORF">OMO38_17505</name>
</gene>
<evidence type="ECO:0008006" key="4">
    <source>
        <dbReference type="Google" id="ProtNLM"/>
    </source>
</evidence>
<keyword evidence="3" id="KW-1185">Reference proteome</keyword>
<accession>A0ABT3I2Q4</accession>
<evidence type="ECO:0000313" key="2">
    <source>
        <dbReference type="EMBL" id="MCW3170328.1"/>
    </source>
</evidence>
<dbReference type="EMBL" id="JAPDHW010000017">
    <property type="protein sequence ID" value="MCW3170328.1"/>
    <property type="molecule type" value="Genomic_DNA"/>
</dbReference>
<keyword evidence="1" id="KW-0812">Transmembrane</keyword>
<reference evidence="2" key="1">
    <citation type="submission" date="2022-10" db="EMBL/GenBank/DDBJ databases">
        <title>Chryseobacterium babae sp. nov. isolated from the gut of the beetle Oryctes rhinoceros, and Chryseobacterium kimseyorum sp. nov., isolated from a stick insect rearing cage.</title>
        <authorList>
            <person name="Shelomi M."/>
            <person name="Han C.-J."/>
            <person name="Chen W.-M."/>
            <person name="Chen H.-K."/>
            <person name="Liaw S.-J."/>
            <person name="Muhle E."/>
            <person name="Clermont D."/>
        </authorList>
    </citation>
    <scope>NUCLEOTIDE SEQUENCE</scope>
    <source>
        <strain evidence="2">09-1422</strain>
    </source>
</reference>
<feature type="transmembrane region" description="Helical" evidence="1">
    <location>
        <begin position="89"/>
        <end position="112"/>
    </location>
</feature>
<organism evidence="2 3">
    <name type="scientific">Chryseobacterium kimseyorum</name>
    <dbReference type="NCBI Taxonomy" id="2984028"/>
    <lineage>
        <taxon>Bacteria</taxon>
        <taxon>Pseudomonadati</taxon>
        <taxon>Bacteroidota</taxon>
        <taxon>Flavobacteriia</taxon>
        <taxon>Flavobacteriales</taxon>
        <taxon>Weeksellaceae</taxon>
        <taxon>Chryseobacterium group</taxon>
        <taxon>Chryseobacterium</taxon>
    </lineage>
</organism>
<feature type="transmembrane region" description="Helical" evidence="1">
    <location>
        <begin position="58"/>
        <end position="77"/>
    </location>
</feature>
<protein>
    <recommendedName>
        <fullName evidence="4">Yip1 domain-containing protein</fullName>
    </recommendedName>
</protein>
<feature type="transmembrane region" description="Helical" evidence="1">
    <location>
        <begin position="18"/>
        <end position="38"/>
    </location>
</feature>
<evidence type="ECO:0000256" key="1">
    <source>
        <dbReference type="SAM" id="Phobius"/>
    </source>
</evidence>
<keyword evidence="1" id="KW-1133">Transmembrane helix</keyword>
<evidence type="ECO:0000313" key="3">
    <source>
        <dbReference type="Proteomes" id="UP001163731"/>
    </source>
</evidence>
<feature type="transmembrane region" description="Helical" evidence="1">
    <location>
        <begin position="132"/>
        <end position="157"/>
    </location>
</feature>
<proteinExistence type="predicted"/>